<dbReference type="PROSITE" id="PS50893">
    <property type="entry name" value="ABC_TRANSPORTER_2"/>
    <property type="match status" value="2"/>
</dbReference>
<feature type="transmembrane region" description="Helical" evidence="10">
    <location>
        <begin position="252"/>
        <end position="277"/>
    </location>
</feature>
<dbReference type="Proteomes" id="UP000248021">
    <property type="component" value="Unassembled WGS sequence"/>
</dbReference>
<dbReference type="InterPro" id="IPR035906">
    <property type="entry name" value="MetI-like_sf"/>
</dbReference>
<keyword evidence="5 10" id="KW-0812">Transmembrane</keyword>
<dbReference type="GO" id="GO:0005524">
    <property type="term" value="F:ATP binding"/>
    <property type="evidence" value="ECO:0007669"/>
    <property type="project" value="UniProtKB-KW"/>
</dbReference>
<dbReference type="Gene3D" id="1.10.3720.10">
    <property type="entry name" value="MetI-like"/>
    <property type="match status" value="1"/>
</dbReference>
<feature type="domain" description="ABC transporter" evidence="11">
    <location>
        <begin position="582"/>
        <end position="833"/>
    </location>
</feature>
<dbReference type="Pfam" id="PF00528">
    <property type="entry name" value="BPD_transp_1"/>
    <property type="match status" value="1"/>
</dbReference>
<comment type="subcellular location">
    <subcellularLocation>
        <location evidence="1">Cell inner membrane</location>
        <topology evidence="1">Peripheral membrane protein</topology>
    </subcellularLocation>
    <subcellularLocation>
        <location evidence="2 10">Cell membrane</location>
        <topology evidence="2 10">Multi-pass membrane protein</topology>
    </subcellularLocation>
</comment>
<comment type="similarity">
    <text evidence="3">Belongs to the ABC transporter superfamily.</text>
</comment>
<keyword evidence="9 10" id="KW-0472">Membrane</keyword>
<dbReference type="GO" id="GO:0015833">
    <property type="term" value="P:peptide transport"/>
    <property type="evidence" value="ECO:0007669"/>
    <property type="project" value="InterPro"/>
</dbReference>
<dbReference type="InterPro" id="IPR003439">
    <property type="entry name" value="ABC_transporter-like_ATP-bd"/>
</dbReference>
<dbReference type="PROSITE" id="PS00211">
    <property type="entry name" value="ABC_TRANSPORTER_1"/>
    <property type="match status" value="2"/>
</dbReference>
<dbReference type="InterPro" id="IPR027417">
    <property type="entry name" value="P-loop_NTPase"/>
</dbReference>
<dbReference type="GO" id="GO:0005886">
    <property type="term" value="C:plasma membrane"/>
    <property type="evidence" value="ECO:0007669"/>
    <property type="project" value="UniProtKB-SubCell"/>
</dbReference>
<dbReference type="InterPro" id="IPR013563">
    <property type="entry name" value="Oligopep_ABC_C"/>
</dbReference>
<dbReference type="GO" id="GO:0055085">
    <property type="term" value="P:transmembrane transport"/>
    <property type="evidence" value="ECO:0007669"/>
    <property type="project" value="InterPro"/>
</dbReference>
<dbReference type="CDD" id="cd06261">
    <property type="entry name" value="TM_PBP2"/>
    <property type="match status" value="1"/>
</dbReference>
<protein>
    <submittedName>
        <fullName evidence="13">Peptide/nickel transport system ATP-binding protein</fullName>
    </submittedName>
</protein>
<dbReference type="Gene3D" id="3.40.50.300">
    <property type="entry name" value="P-loop containing nucleotide triphosphate hydrolases"/>
    <property type="match status" value="2"/>
</dbReference>
<sequence>MSERYVDTRRFLAPAETLTGKVQRVGMVILAVIMLSAICAPLLTSYAPRDSVCRPFATPTAAHLLGCNDAGQDLFSQLLYGARISLAVGLSVAVLSTLLATIIAVVAGFNGGLIDRLIMRLVDIILCLPFMPLVIVLGVFFGASIRTQVLVIAFVMWAPSVRELRAQILQIRSSAFVEASLAMGASGYFVGIRHLVPELAPLIVPQFVRIAHNAILVETSLSFLGLGDPLQNSWGSILFHANARTAFLTGAWVYWVMPPGLAVSLTVLSLALIGFGYDASLAPRIRRRLARPIERPAGAAPRPGAVLSVQKLHVSWDSEFGRHEVVHGVDLDLRRGELLGLVGESGSGKTTLSMAILRLLRPSASVTRGAIWLNGEDLLRASDATMRRLRGRRIALIPQSAMNALNPVLTIGAQLGEALDQGGRRPPEAREAAIVENLLSVGLEARHALSFPHELSGGMRQRAVIAIALCNRPEVVIADEPTTGLDVLVQEDIMALLLDLRRRLDLSILFVTHNLPLIARHADRLAVMCGGTIVEEGAPDALRRAPRHTHTRALFESLPALVGDRRWQAHADTSGPAEAPLIELRNVSKTFRRRSLGAADAGEHQALNDVSLTLAPGEKLGLVGGSGAGKSTIARLCMGVLPPDEGTVFCQGKDIASLGMRRRQIMSEAIHLVFQDPYQSLRNGMSVRDIVAEPLRIRGERDPAVIHAKVRAALAAAKLPHDGAFISRLPIALSGGQRQRVAFARAVVVRPKLIIADEPTSMLDQSVRMEIMDLMESLARENATAFLLITHDIALARHFCDRLAVLRQGRIVEEGLADTIVQTPQNAYTRALIAAA</sequence>
<feature type="domain" description="ABC transmembrane type-1" evidence="12">
    <location>
        <begin position="86"/>
        <end position="274"/>
    </location>
</feature>
<dbReference type="EMBL" id="QJJK01000003">
    <property type="protein sequence ID" value="PXW61959.1"/>
    <property type="molecule type" value="Genomic_DNA"/>
</dbReference>
<keyword evidence="4 10" id="KW-0813">Transport</keyword>
<evidence type="ECO:0000313" key="13">
    <source>
        <dbReference type="EMBL" id="PXW61959.1"/>
    </source>
</evidence>
<evidence type="ECO:0000259" key="12">
    <source>
        <dbReference type="PROSITE" id="PS50928"/>
    </source>
</evidence>
<dbReference type="SMART" id="SM00382">
    <property type="entry name" value="AAA"/>
    <property type="match status" value="2"/>
</dbReference>
<dbReference type="SUPFAM" id="SSF52540">
    <property type="entry name" value="P-loop containing nucleoside triphosphate hydrolases"/>
    <property type="match status" value="2"/>
</dbReference>
<keyword evidence="8 10" id="KW-1133">Transmembrane helix</keyword>
<dbReference type="GO" id="GO:0016887">
    <property type="term" value="F:ATP hydrolysis activity"/>
    <property type="evidence" value="ECO:0007669"/>
    <property type="project" value="InterPro"/>
</dbReference>
<evidence type="ECO:0000259" key="11">
    <source>
        <dbReference type="PROSITE" id="PS50893"/>
    </source>
</evidence>
<dbReference type="CDD" id="cd03257">
    <property type="entry name" value="ABC_NikE_OppD_transporters"/>
    <property type="match status" value="2"/>
</dbReference>
<reference evidence="13 14" key="1">
    <citation type="submission" date="2018-05" db="EMBL/GenBank/DDBJ databases">
        <title>Genomic Encyclopedia of Type Strains, Phase IV (KMG-IV): sequencing the most valuable type-strain genomes for metagenomic binning, comparative biology and taxonomic classification.</title>
        <authorList>
            <person name="Goeker M."/>
        </authorList>
    </citation>
    <scope>NUCLEOTIDE SEQUENCE [LARGE SCALE GENOMIC DNA]</scope>
    <source>
        <strain evidence="13 14">DSM 6462</strain>
    </source>
</reference>
<dbReference type="PANTHER" id="PTHR43776">
    <property type="entry name" value="TRANSPORT ATP-BINDING PROTEIN"/>
    <property type="match status" value="1"/>
</dbReference>
<dbReference type="Pfam" id="PF00005">
    <property type="entry name" value="ABC_tran"/>
    <property type="match status" value="2"/>
</dbReference>
<keyword evidence="7 13" id="KW-0067">ATP-binding</keyword>
<dbReference type="SUPFAM" id="SSF161098">
    <property type="entry name" value="MetI-like"/>
    <property type="match status" value="1"/>
</dbReference>
<comment type="caution">
    <text evidence="13">The sequence shown here is derived from an EMBL/GenBank/DDBJ whole genome shotgun (WGS) entry which is preliminary data.</text>
</comment>
<evidence type="ECO:0000256" key="7">
    <source>
        <dbReference type="ARBA" id="ARBA00022840"/>
    </source>
</evidence>
<evidence type="ECO:0000256" key="6">
    <source>
        <dbReference type="ARBA" id="ARBA00022741"/>
    </source>
</evidence>
<feature type="domain" description="ABC transporter" evidence="11">
    <location>
        <begin position="307"/>
        <end position="555"/>
    </location>
</feature>
<dbReference type="InterPro" id="IPR003593">
    <property type="entry name" value="AAA+_ATPase"/>
</dbReference>
<evidence type="ECO:0000313" key="14">
    <source>
        <dbReference type="Proteomes" id="UP000248021"/>
    </source>
</evidence>
<evidence type="ECO:0000256" key="2">
    <source>
        <dbReference type="ARBA" id="ARBA00004651"/>
    </source>
</evidence>
<accession>A0A2V3UBZ1</accession>
<dbReference type="PROSITE" id="PS50928">
    <property type="entry name" value="ABC_TM1"/>
    <property type="match status" value="1"/>
</dbReference>
<comment type="similarity">
    <text evidence="10">Belongs to the binding-protein-dependent transport system permease family.</text>
</comment>
<evidence type="ECO:0000256" key="3">
    <source>
        <dbReference type="ARBA" id="ARBA00005417"/>
    </source>
</evidence>
<dbReference type="AlphaFoldDB" id="A0A2V3UBZ1"/>
<dbReference type="InterPro" id="IPR017871">
    <property type="entry name" value="ABC_transporter-like_CS"/>
</dbReference>
<proteinExistence type="inferred from homology"/>
<gene>
    <name evidence="13" type="ORF">C7450_103481</name>
</gene>
<evidence type="ECO:0000256" key="1">
    <source>
        <dbReference type="ARBA" id="ARBA00004417"/>
    </source>
</evidence>
<dbReference type="InterPro" id="IPR000515">
    <property type="entry name" value="MetI-like"/>
</dbReference>
<feature type="transmembrane region" description="Helical" evidence="10">
    <location>
        <begin position="84"/>
        <end position="109"/>
    </location>
</feature>
<dbReference type="InterPro" id="IPR050319">
    <property type="entry name" value="ABC_transp_ATP-bind"/>
</dbReference>
<evidence type="ECO:0000256" key="9">
    <source>
        <dbReference type="ARBA" id="ARBA00023136"/>
    </source>
</evidence>
<dbReference type="RefSeq" id="WP_170147164.1">
    <property type="nucleotide sequence ID" value="NZ_JAHBRY010000001.1"/>
</dbReference>
<name>A0A2V3UBZ1_9HYPH</name>
<evidence type="ECO:0000256" key="4">
    <source>
        <dbReference type="ARBA" id="ARBA00022448"/>
    </source>
</evidence>
<evidence type="ECO:0000256" key="10">
    <source>
        <dbReference type="RuleBase" id="RU363032"/>
    </source>
</evidence>
<keyword evidence="14" id="KW-1185">Reference proteome</keyword>
<dbReference type="Pfam" id="PF08352">
    <property type="entry name" value="oligo_HPY"/>
    <property type="match status" value="1"/>
</dbReference>
<keyword evidence="6" id="KW-0547">Nucleotide-binding</keyword>
<evidence type="ECO:0000256" key="8">
    <source>
        <dbReference type="ARBA" id="ARBA00022989"/>
    </source>
</evidence>
<evidence type="ECO:0000256" key="5">
    <source>
        <dbReference type="ARBA" id="ARBA00022692"/>
    </source>
</evidence>
<feature type="transmembrane region" description="Helical" evidence="10">
    <location>
        <begin position="121"/>
        <end position="141"/>
    </location>
</feature>
<feature type="transmembrane region" description="Helical" evidence="10">
    <location>
        <begin position="25"/>
        <end position="47"/>
    </location>
</feature>
<organism evidence="13 14">
    <name type="scientific">Chelatococcus asaccharovorans</name>
    <dbReference type="NCBI Taxonomy" id="28210"/>
    <lineage>
        <taxon>Bacteria</taxon>
        <taxon>Pseudomonadati</taxon>
        <taxon>Pseudomonadota</taxon>
        <taxon>Alphaproteobacteria</taxon>
        <taxon>Hyphomicrobiales</taxon>
        <taxon>Chelatococcaceae</taxon>
        <taxon>Chelatococcus</taxon>
    </lineage>
</organism>